<feature type="transmembrane region" description="Helical" evidence="4">
    <location>
        <begin position="310"/>
        <end position="330"/>
    </location>
</feature>
<evidence type="ECO:0000313" key="7">
    <source>
        <dbReference type="Proteomes" id="UP000189545"/>
    </source>
</evidence>
<reference evidence="6 7" key="1">
    <citation type="submission" date="2016-03" db="EMBL/GenBank/DDBJ databases">
        <title>Complete genome sequence of Shewanella psychrophila WP2, a deep sea bacterium isolated from west Pacific sediment.</title>
        <authorList>
            <person name="Xu G."/>
            <person name="Jian H."/>
        </authorList>
    </citation>
    <scope>NUCLEOTIDE SEQUENCE [LARGE SCALE GENOMIC DNA]</scope>
    <source>
        <strain evidence="6 7">WP2</strain>
    </source>
</reference>
<dbReference type="OrthoDB" id="65739at2"/>
<dbReference type="SUPFAM" id="SSF103473">
    <property type="entry name" value="MFS general substrate transporter"/>
    <property type="match status" value="1"/>
</dbReference>
<evidence type="ECO:0000313" key="6">
    <source>
        <dbReference type="EMBL" id="AQS40661.1"/>
    </source>
</evidence>
<dbReference type="AlphaFoldDB" id="A0A1S6HYS6"/>
<dbReference type="EMBL" id="CP014782">
    <property type="protein sequence ID" value="AQS40661.1"/>
    <property type="molecule type" value="Genomic_DNA"/>
</dbReference>
<evidence type="ECO:0000259" key="5">
    <source>
        <dbReference type="PROSITE" id="PS50850"/>
    </source>
</evidence>
<feature type="transmembrane region" description="Helical" evidence="4">
    <location>
        <begin position="36"/>
        <end position="59"/>
    </location>
</feature>
<dbReference type="KEGG" id="spsw:Sps_05598"/>
<dbReference type="InterPro" id="IPR036259">
    <property type="entry name" value="MFS_trans_sf"/>
</dbReference>
<dbReference type="RefSeq" id="WP_077755435.1">
    <property type="nucleotide sequence ID" value="NZ_CP014782.1"/>
</dbReference>
<dbReference type="Proteomes" id="UP000189545">
    <property type="component" value="Chromosome"/>
</dbReference>
<protein>
    <submittedName>
        <fullName evidence="6">Major Facilitator Superfamily transporter</fullName>
    </submittedName>
</protein>
<proteinExistence type="predicted"/>
<dbReference type="PANTHER" id="PTHR23546:SF1">
    <property type="entry name" value="MEMBRANE PROTEIN"/>
    <property type="match status" value="1"/>
</dbReference>
<feature type="transmembrane region" description="Helical" evidence="4">
    <location>
        <begin position="71"/>
        <end position="89"/>
    </location>
</feature>
<feature type="transmembrane region" description="Helical" evidence="4">
    <location>
        <begin position="373"/>
        <end position="393"/>
    </location>
</feature>
<feature type="transmembrane region" description="Helical" evidence="4">
    <location>
        <begin position="159"/>
        <end position="177"/>
    </location>
</feature>
<feature type="transmembrane region" description="Helical" evidence="4">
    <location>
        <begin position="287"/>
        <end position="304"/>
    </location>
</feature>
<dbReference type="PROSITE" id="PS50850">
    <property type="entry name" value="MFS"/>
    <property type="match status" value="1"/>
</dbReference>
<keyword evidence="2 4" id="KW-1133">Transmembrane helix</keyword>
<name>A0A1S6HYS6_9GAMM</name>
<evidence type="ECO:0000256" key="1">
    <source>
        <dbReference type="ARBA" id="ARBA00022692"/>
    </source>
</evidence>
<accession>A0A1S6HYS6</accession>
<evidence type="ECO:0000256" key="4">
    <source>
        <dbReference type="SAM" id="Phobius"/>
    </source>
</evidence>
<sequence length="405" mass="44346">MRVISVVLFCHFLTAFTALGMPLFLPRMLTSLGVSSSGYLIGIMFVLPTICAALTAPWWGRFADKFGKKTSLLRAQVGLVAGFLLSGFADSIWWFAAGLILQGISGGTLAASNAYLSRLFKDKELANSLNLTQSSARLALVCAPIALGLFTHIQDPLMIYRALALLPLLAFLVCWRLPDDTKLADTRAYGSTKSAAKPGKLTAKAAVISSQALNSEEKRPFSHLLWLQFLFCFAMVVTFPYFLLYSEQLGTQSDALSGFYYSLPHLVYLLFAFQAKKLTWSAKQQTQLGFALLGLACFGQFLLVESSWLIALRLLFGFGMVLIFSGLHLFVSQRISQKQAGLSFGRFDAWGKWAGVLAGVGASYASQWGSLHWPFLLAALSCGLGLLVLMFFFNEVQDHVGTTQS</sequence>
<feature type="transmembrane region" description="Helical" evidence="4">
    <location>
        <begin position="224"/>
        <end position="246"/>
    </location>
</feature>
<dbReference type="PANTHER" id="PTHR23546">
    <property type="entry name" value="TRANSPORT PROTEIN"/>
    <property type="match status" value="1"/>
</dbReference>
<dbReference type="STRING" id="225848.Sps_05598"/>
<organism evidence="6 7">
    <name type="scientific">Shewanella psychrophila</name>
    <dbReference type="NCBI Taxonomy" id="225848"/>
    <lineage>
        <taxon>Bacteria</taxon>
        <taxon>Pseudomonadati</taxon>
        <taxon>Pseudomonadota</taxon>
        <taxon>Gammaproteobacteria</taxon>
        <taxon>Alteromonadales</taxon>
        <taxon>Shewanellaceae</taxon>
        <taxon>Shewanella</taxon>
    </lineage>
</organism>
<keyword evidence="1 4" id="KW-0812">Transmembrane</keyword>
<feature type="transmembrane region" description="Helical" evidence="4">
    <location>
        <begin position="258"/>
        <end position="275"/>
    </location>
</feature>
<dbReference type="InterPro" id="IPR011701">
    <property type="entry name" value="MFS"/>
</dbReference>
<keyword evidence="3 4" id="KW-0472">Membrane</keyword>
<keyword evidence="7" id="KW-1185">Reference proteome</keyword>
<dbReference type="Pfam" id="PF07690">
    <property type="entry name" value="MFS_1"/>
    <property type="match status" value="1"/>
</dbReference>
<evidence type="ECO:0000256" key="3">
    <source>
        <dbReference type="ARBA" id="ARBA00023136"/>
    </source>
</evidence>
<evidence type="ECO:0000256" key="2">
    <source>
        <dbReference type="ARBA" id="ARBA00022989"/>
    </source>
</evidence>
<dbReference type="Gene3D" id="1.20.1250.20">
    <property type="entry name" value="MFS general substrate transporter like domains"/>
    <property type="match status" value="2"/>
</dbReference>
<dbReference type="InterPro" id="IPR020846">
    <property type="entry name" value="MFS_dom"/>
</dbReference>
<dbReference type="GO" id="GO:0022857">
    <property type="term" value="F:transmembrane transporter activity"/>
    <property type="evidence" value="ECO:0007669"/>
    <property type="project" value="InterPro"/>
</dbReference>
<gene>
    <name evidence="6" type="ORF">Sps_05598</name>
</gene>
<feature type="domain" description="Major facilitator superfamily (MFS) profile" evidence="5">
    <location>
        <begin position="3"/>
        <end position="397"/>
    </location>
</feature>